<gene>
    <name evidence="1" type="ORF">PR001_g26697</name>
    <name evidence="2" type="ORF">PR002_g25132</name>
    <name evidence="3" type="ORF">PR003_g18569</name>
</gene>
<evidence type="ECO:0000313" key="4">
    <source>
        <dbReference type="Proteomes" id="UP000429607"/>
    </source>
</evidence>
<evidence type="ECO:0000313" key="2">
    <source>
        <dbReference type="EMBL" id="KAE8977058.1"/>
    </source>
</evidence>
<dbReference type="EMBL" id="QXFT01001499">
    <property type="protein sequence ID" value="KAE9317079.1"/>
    <property type="molecule type" value="Genomic_DNA"/>
</dbReference>
<reference evidence="4 6" key="1">
    <citation type="submission" date="2018-09" db="EMBL/GenBank/DDBJ databases">
        <title>Genomic investigation of the strawberry pathogen Phytophthora fragariae indicates pathogenicity is determined by transcriptional variation in three key races.</title>
        <authorList>
            <person name="Adams T.M."/>
            <person name="Armitage A.D."/>
            <person name="Sobczyk M.K."/>
            <person name="Bates H.J."/>
            <person name="Dunwell J.M."/>
            <person name="Nellist C.F."/>
            <person name="Harrison R.J."/>
        </authorList>
    </citation>
    <scope>NUCLEOTIDE SEQUENCE [LARGE SCALE GENOMIC DNA]</scope>
    <source>
        <strain evidence="1 4">SCRP249</strain>
        <strain evidence="2 6">SCRP324</strain>
        <strain evidence="3 5">SCRP333</strain>
    </source>
</reference>
<organism evidence="2 6">
    <name type="scientific">Phytophthora rubi</name>
    <dbReference type="NCBI Taxonomy" id="129364"/>
    <lineage>
        <taxon>Eukaryota</taxon>
        <taxon>Sar</taxon>
        <taxon>Stramenopiles</taxon>
        <taxon>Oomycota</taxon>
        <taxon>Peronosporomycetes</taxon>
        <taxon>Peronosporales</taxon>
        <taxon>Peronosporaceae</taxon>
        <taxon>Phytophthora</taxon>
    </lineage>
</organism>
<protein>
    <submittedName>
        <fullName evidence="2">Uncharacterized protein</fullName>
    </submittedName>
</protein>
<proteinExistence type="predicted"/>
<dbReference type="Proteomes" id="UP000429607">
    <property type="component" value="Unassembled WGS sequence"/>
</dbReference>
<sequence>MPVAYVVVAQAILTWYSTPPTASATASPFKAHAYFTKEEKAGRSGDVETRERVALCLDVGAATVGRVMAYWNKNPGTKFDEVQLVIKL</sequence>
<evidence type="ECO:0000313" key="6">
    <source>
        <dbReference type="Proteomes" id="UP000435112"/>
    </source>
</evidence>
<evidence type="ECO:0000313" key="1">
    <source>
        <dbReference type="EMBL" id="KAE8972127.1"/>
    </source>
</evidence>
<evidence type="ECO:0000313" key="5">
    <source>
        <dbReference type="Proteomes" id="UP000434957"/>
    </source>
</evidence>
<dbReference type="EMBL" id="QXFV01004036">
    <property type="protein sequence ID" value="KAE8972127.1"/>
    <property type="molecule type" value="Genomic_DNA"/>
</dbReference>
<dbReference type="OrthoDB" id="109959at2759"/>
<dbReference type="Proteomes" id="UP000435112">
    <property type="component" value="Unassembled WGS sequence"/>
</dbReference>
<keyword evidence="5" id="KW-1185">Reference proteome</keyword>
<dbReference type="EMBL" id="QXFU01003244">
    <property type="protein sequence ID" value="KAE8977058.1"/>
    <property type="molecule type" value="Genomic_DNA"/>
</dbReference>
<dbReference type="Proteomes" id="UP000434957">
    <property type="component" value="Unassembled WGS sequence"/>
</dbReference>
<name>A0A6A3I9N6_9STRA</name>
<accession>A0A6A3I9N6</accession>
<comment type="caution">
    <text evidence="2">The sequence shown here is derived from an EMBL/GenBank/DDBJ whole genome shotgun (WGS) entry which is preliminary data.</text>
</comment>
<dbReference type="AlphaFoldDB" id="A0A6A3I9N6"/>
<evidence type="ECO:0000313" key="3">
    <source>
        <dbReference type="EMBL" id="KAE9317079.1"/>
    </source>
</evidence>